<reference evidence="1 2" key="1">
    <citation type="submission" date="2017-01" db="EMBL/GenBank/DDBJ databases">
        <authorList>
            <person name="Mah S.A."/>
            <person name="Swanson W.J."/>
            <person name="Moy G.W."/>
            <person name="Vacquier V.D."/>
        </authorList>
    </citation>
    <scope>NUCLEOTIDE SEQUENCE [LARGE SCALE GENOMIC DNA]</scope>
    <source>
        <strain evidence="1 2">DSM 29590</strain>
    </source>
</reference>
<dbReference type="STRING" id="573024.SAMN05216208_2506"/>
<dbReference type="OrthoDB" id="7862028at2"/>
<dbReference type="Pfam" id="PF20107">
    <property type="entry name" value="DUF6497"/>
    <property type="match status" value="1"/>
</dbReference>
<dbReference type="InterPro" id="IPR045467">
    <property type="entry name" value="DUF6497"/>
</dbReference>
<keyword evidence="2" id="KW-1185">Reference proteome</keyword>
<dbReference type="RefSeq" id="WP_083687119.1">
    <property type="nucleotide sequence ID" value="NZ_FOAC01000002.1"/>
</dbReference>
<dbReference type="EMBL" id="FTNV01000003">
    <property type="protein sequence ID" value="SIS22944.1"/>
    <property type="molecule type" value="Genomic_DNA"/>
</dbReference>
<evidence type="ECO:0000313" key="1">
    <source>
        <dbReference type="EMBL" id="SIS22944.1"/>
    </source>
</evidence>
<gene>
    <name evidence="1" type="ORF">SAMN05421666_2809</name>
</gene>
<name>A0A1N7HDI2_9RHOB</name>
<evidence type="ECO:0000313" key="2">
    <source>
        <dbReference type="Proteomes" id="UP000186019"/>
    </source>
</evidence>
<organism evidence="1 2">
    <name type="scientific">Roseovarius nanhaiticus</name>
    <dbReference type="NCBI Taxonomy" id="573024"/>
    <lineage>
        <taxon>Bacteria</taxon>
        <taxon>Pseudomonadati</taxon>
        <taxon>Pseudomonadota</taxon>
        <taxon>Alphaproteobacteria</taxon>
        <taxon>Rhodobacterales</taxon>
        <taxon>Roseobacteraceae</taxon>
        <taxon>Roseovarius</taxon>
    </lineage>
</organism>
<proteinExistence type="predicted"/>
<sequence>MIYAALATVLAGPAQADEAFALPSGLTVFLQEVLEEGAGDLRVRYVAEGFDPARLDPELLLADMMALCQINLAAIGGENVDLGRITVSIADRAAEFGVLNTDVRQSFEAFTIADGTCIWEAF</sequence>
<dbReference type="Proteomes" id="UP000186019">
    <property type="component" value="Unassembled WGS sequence"/>
</dbReference>
<protein>
    <recommendedName>
        <fullName evidence="3">Acetolactate synthase</fullName>
    </recommendedName>
</protein>
<evidence type="ECO:0008006" key="3">
    <source>
        <dbReference type="Google" id="ProtNLM"/>
    </source>
</evidence>
<accession>A0A1N7HDI2</accession>
<dbReference type="AlphaFoldDB" id="A0A1N7HDI2"/>